<gene>
    <name evidence="3" type="ORF">C2845_PM04G33570</name>
</gene>
<feature type="region of interest" description="Disordered" evidence="1">
    <location>
        <begin position="29"/>
        <end position="109"/>
    </location>
</feature>
<dbReference type="Proteomes" id="UP000275267">
    <property type="component" value="Unassembled WGS sequence"/>
</dbReference>
<comment type="caution">
    <text evidence="3">The sequence shown here is derived from an EMBL/GenBank/DDBJ whole genome shotgun (WGS) entry which is preliminary data.</text>
</comment>
<feature type="signal peptide" evidence="2">
    <location>
        <begin position="1"/>
        <end position="22"/>
    </location>
</feature>
<feature type="compositionally biased region" description="Low complexity" evidence="1">
    <location>
        <begin position="64"/>
        <end position="85"/>
    </location>
</feature>
<protein>
    <submittedName>
        <fullName evidence="3">Uncharacterized protein</fullName>
    </submittedName>
</protein>
<sequence>MLHPRFRPPALSLKLAFAVALAVSCCGTSPSAAHASARPSPRTSSRYSPALAPHRACRPRRPRGSGPASGSSLRPAAPPRRSLLGGVEAWSRLPEGSSGRPPCRRGEGR</sequence>
<dbReference type="AlphaFoldDB" id="A0A3L6QSG4"/>
<dbReference type="EMBL" id="PQIB02000011">
    <property type="protein sequence ID" value="RLM86633.1"/>
    <property type="molecule type" value="Genomic_DNA"/>
</dbReference>
<keyword evidence="4" id="KW-1185">Reference proteome</keyword>
<feature type="chain" id="PRO_5018335604" evidence="2">
    <location>
        <begin position="23"/>
        <end position="109"/>
    </location>
</feature>
<evidence type="ECO:0000313" key="4">
    <source>
        <dbReference type="Proteomes" id="UP000275267"/>
    </source>
</evidence>
<keyword evidence="2" id="KW-0732">Signal</keyword>
<dbReference type="PROSITE" id="PS51257">
    <property type="entry name" value="PROKAR_LIPOPROTEIN"/>
    <property type="match status" value="1"/>
</dbReference>
<name>A0A3L6QSG4_PANMI</name>
<evidence type="ECO:0000313" key="3">
    <source>
        <dbReference type="EMBL" id="RLM86633.1"/>
    </source>
</evidence>
<evidence type="ECO:0000256" key="2">
    <source>
        <dbReference type="SAM" id="SignalP"/>
    </source>
</evidence>
<evidence type="ECO:0000256" key="1">
    <source>
        <dbReference type="SAM" id="MobiDB-lite"/>
    </source>
</evidence>
<proteinExistence type="predicted"/>
<feature type="compositionally biased region" description="Low complexity" evidence="1">
    <location>
        <begin position="29"/>
        <end position="54"/>
    </location>
</feature>
<reference evidence="4" key="1">
    <citation type="journal article" date="2019" name="Nat. Commun.">
        <title>The genome of broomcorn millet.</title>
        <authorList>
            <person name="Zou C."/>
            <person name="Miki D."/>
            <person name="Li D."/>
            <person name="Tang Q."/>
            <person name="Xiao L."/>
            <person name="Rajput S."/>
            <person name="Deng P."/>
            <person name="Jia W."/>
            <person name="Huang R."/>
            <person name="Zhang M."/>
            <person name="Sun Y."/>
            <person name="Hu J."/>
            <person name="Fu X."/>
            <person name="Schnable P.S."/>
            <person name="Li F."/>
            <person name="Zhang H."/>
            <person name="Feng B."/>
            <person name="Zhu X."/>
            <person name="Liu R."/>
            <person name="Schnable J.C."/>
            <person name="Zhu J.-K."/>
            <person name="Zhang H."/>
        </authorList>
    </citation>
    <scope>NUCLEOTIDE SEQUENCE [LARGE SCALE GENOMIC DNA]</scope>
</reference>
<organism evidence="3 4">
    <name type="scientific">Panicum miliaceum</name>
    <name type="common">Proso millet</name>
    <name type="synonym">Broomcorn millet</name>
    <dbReference type="NCBI Taxonomy" id="4540"/>
    <lineage>
        <taxon>Eukaryota</taxon>
        <taxon>Viridiplantae</taxon>
        <taxon>Streptophyta</taxon>
        <taxon>Embryophyta</taxon>
        <taxon>Tracheophyta</taxon>
        <taxon>Spermatophyta</taxon>
        <taxon>Magnoliopsida</taxon>
        <taxon>Liliopsida</taxon>
        <taxon>Poales</taxon>
        <taxon>Poaceae</taxon>
        <taxon>PACMAD clade</taxon>
        <taxon>Panicoideae</taxon>
        <taxon>Panicodae</taxon>
        <taxon>Paniceae</taxon>
        <taxon>Panicinae</taxon>
        <taxon>Panicum</taxon>
        <taxon>Panicum sect. Panicum</taxon>
    </lineage>
</organism>
<accession>A0A3L6QSG4</accession>